<dbReference type="GO" id="GO:0003723">
    <property type="term" value="F:RNA binding"/>
    <property type="evidence" value="ECO:0007669"/>
    <property type="project" value="InterPro"/>
</dbReference>
<protein>
    <recommendedName>
        <fullName evidence="5">Pentatricopeptide repeat-containing protein</fullName>
    </recommendedName>
</protein>
<dbReference type="OrthoDB" id="1859199at2759"/>
<name>A0A9Q0K756_9MAGN</name>
<dbReference type="PANTHER" id="PTHR47926:SF417">
    <property type="entry name" value="PENTACOTRIPEPTIDE-REPEAT REGION OF PRORP DOMAIN-CONTAINING PROTEIN"/>
    <property type="match status" value="1"/>
</dbReference>
<keyword evidence="4" id="KW-1185">Reference proteome</keyword>
<dbReference type="NCBIfam" id="TIGR00756">
    <property type="entry name" value="PPR"/>
    <property type="match status" value="4"/>
</dbReference>
<dbReference type="InterPro" id="IPR011990">
    <property type="entry name" value="TPR-like_helical_dom_sf"/>
</dbReference>
<organism evidence="3 4">
    <name type="scientific">Protea cynaroides</name>
    <dbReference type="NCBI Taxonomy" id="273540"/>
    <lineage>
        <taxon>Eukaryota</taxon>
        <taxon>Viridiplantae</taxon>
        <taxon>Streptophyta</taxon>
        <taxon>Embryophyta</taxon>
        <taxon>Tracheophyta</taxon>
        <taxon>Spermatophyta</taxon>
        <taxon>Magnoliopsida</taxon>
        <taxon>Proteales</taxon>
        <taxon>Proteaceae</taxon>
        <taxon>Protea</taxon>
    </lineage>
</organism>
<dbReference type="Pfam" id="PF20431">
    <property type="entry name" value="E_motif"/>
    <property type="match status" value="1"/>
</dbReference>
<evidence type="ECO:0000313" key="3">
    <source>
        <dbReference type="EMBL" id="KAJ4965126.1"/>
    </source>
</evidence>
<dbReference type="GO" id="GO:0009451">
    <property type="term" value="P:RNA modification"/>
    <property type="evidence" value="ECO:0007669"/>
    <property type="project" value="InterPro"/>
</dbReference>
<accession>A0A9Q0K756</accession>
<dbReference type="Proteomes" id="UP001141806">
    <property type="component" value="Unassembled WGS sequence"/>
</dbReference>
<gene>
    <name evidence="3" type="ORF">NE237_016975</name>
</gene>
<evidence type="ECO:0000313" key="4">
    <source>
        <dbReference type="Proteomes" id="UP001141806"/>
    </source>
</evidence>
<dbReference type="FunFam" id="1.25.40.10:FF:000344">
    <property type="entry name" value="Pentatricopeptide repeat-containing protein"/>
    <property type="match status" value="1"/>
</dbReference>
<comment type="caution">
    <text evidence="3">The sequence shown here is derived from an EMBL/GenBank/DDBJ whole genome shotgun (WGS) entry which is preliminary data.</text>
</comment>
<reference evidence="3" key="1">
    <citation type="journal article" date="2023" name="Plant J.">
        <title>The genome of the king protea, Protea cynaroides.</title>
        <authorList>
            <person name="Chang J."/>
            <person name="Duong T.A."/>
            <person name="Schoeman C."/>
            <person name="Ma X."/>
            <person name="Roodt D."/>
            <person name="Barker N."/>
            <person name="Li Z."/>
            <person name="Van de Peer Y."/>
            <person name="Mizrachi E."/>
        </authorList>
    </citation>
    <scope>NUCLEOTIDE SEQUENCE</scope>
    <source>
        <tissue evidence="3">Young leaves</tissue>
    </source>
</reference>
<dbReference type="InterPro" id="IPR002885">
    <property type="entry name" value="PPR_rpt"/>
</dbReference>
<evidence type="ECO:0000256" key="1">
    <source>
        <dbReference type="ARBA" id="ARBA00022737"/>
    </source>
</evidence>
<dbReference type="SUPFAM" id="SSF48452">
    <property type="entry name" value="TPR-like"/>
    <property type="match status" value="1"/>
</dbReference>
<dbReference type="AlphaFoldDB" id="A0A9Q0K756"/>
<evidence type="ECO:0000256" key="2">
    <source>
        <dbReference type="PROSITE-ProRule" id="PRU00708"/>
    </source>
</evidence>
<feature type="repeat" description="PPR" evidence="2">
    <location>
        <begin position="424"/>
        <end position="458"/>
    </location>
</feature>
<evidence type="ECO:0008006" key="5">
    <source>
        <dbReference type="Google" id="ProtNLM"/>
    </source>
</evidence>
<dbReference type="PROSITE" id="PS51375">
    <property type="entry name" value="PPR"/>
    <property type="match status" value="3"/>
</dbReference>
<dbReference type="FunFam" id="1.25.40.10:FF:000381">
    <property type="entry name" value="Pentatricopeptide repeat-containing protein"/>
    <property type="match status" value="1"/>
</dbReference>
<dbReference type="EMBL" id="JAMYWD010000007">
    <property type="protein sequence ID" value="KAJ4965126.1"/>
    <property type="molecule type" value="Genomic_DNA"/>
</dbReference>
<sequence>MLGAMNTVCKETVKHLTEITSRTAIQSKIKSLCKLGRLKETLKILDSKPILLDLSLYSPILQLCIDSRAEKEGRFVHDHLLQNGLNSDLHFNTKLVIFYSKIGDIKAAYDVFDKMPNRSVVSWTAMISGFAQNGYSKEALEVFQQMRRSRVQVNQFTYGSVLKACTSMLCLDVGKQVQGCIVKSRYLEDLCVLSALVCLHSKCGRMEDAHSLFEMMLDRDTVSWNALIGGYAVQGLADDSFGTFQSMLRDGMIPDQFTFGSILRACGGVKALIKVKLIHGLILQMGFGSYEVVTGSLIDAYAKSRSVRCAKLLYDSMPQKDLISCTALITGYAHEGSRYSMEALDLFGEIIQMQMGMDGIILCSMLNICANVALLSLGRQIHATALKKQPKYDVAVGNALVDMYAKSGEIEDAYHAFDDIQGKNVISWTSLIAGYGKHGYGERALKLFENMEDNKLKPNDVTFLSLLFACSHTGMTTKGWECFNSMVSKYKINPRVEHYACMVDLFARGGQLEEAYDLVLKMSIKPNASIWGSILGACRIHGNMSLGEVAARHLFDLDPKNAVNYVALAGIYAEAGLWGDAWKTRKLMKDRDLVYMGLHLLKESVLLLPSSRFIKRLAIGRGNQDFPELRREKQFFKLQTEFYCMLWINVGINMCKAWLLIHCCGKFKTVHIHFGNGIGRFFVKSNQIFSILRINLKNPAEEWV</sequence>
<proteinExistence type="predicted"/>
<feature type="repeat" description="PPR" evidence="2">
    <location>
        <begin position="220"/>
        <end position="254"/>
    </location>
</feature>
<dbReference type="Gene3D" id="1.25.40.10">
    <property type="entry name" value="Tetratricopeptide repeat domain"/>
    <property type="match status" value="4"/>
</dbReference>
<dbReference type="FunFam" id="1.25.40.10:FF:001566">
    <property type="entry name" value="Tetratricopeptide repeat (TPR)-like superfamily protein"/>
    <property type="match status" value="1"/>
</dbReference>
<dbReference type="InterPro" id="IPR046848">
    <property type="entry name" value="E_motif"/>
</dbReference>
<feature type="repeat" description="PPR" evidence="2">
    <location>
        <begin position="119"/>
        <end position="153"/>
    </location>
</feature>
<dbReference type="Pfam" id="PF01535">
    <property type="entry name" value="PPR"/>
    <property type="match status" value="3"/>
</dbReference>
<dbReference type="PANTHER" id="PTHR47926">
    <property type="entry name" value="PENTATRICOPEPTIDE REPEAT-CONTAINING PROTEIN"/>
    <property type="match status" value="1"/>
</dbReference>
<keyword evidence="1" id="KW-0677">Repeat</keyword>
<dbReference type="FunFam" id="1.25.40.10:FF:000243">
    <property type="entry name" value="Pentatricopeptide repeat-containing protein chloroplastic"/>
    <property type="match status" value="1"/>
</dbReference>
<dbReference type="Pfam" id="PF13041">
    <property type="entry name" value="PPR_2"/>
    <property type="match status" value="3"/>
</dbReference>
<dbReference type="InterPro" id="IPR046960">
    <property type="entry name" value="PPR_At4g14850-like_plant"/>
</dbReference>